<comment type="caution">
    <text evidence="3">The sequence shown here is derived from an EMBL/GenBank/DDBJ whole genome shotgun (WGS) entry which is preliminary data.</text>
</comment>
<name>A0A9Q5CMM9_CLOBE</name>
<reference evidence="3" key="1">
    <citation type="submission" date="2020-05" db="EMBL/GenBank/DDBJ databases">
        <title>Genomic insights into acetone-butanol-ethanol (ABE) fermentation by sequencing solventogenic clostridia strains.</title>
        <authorList>
            <person name="Brown S."/>
        </authorList>
    </citation>
    <scope>NUCLEOTIDE SEQUENCE</scope>
    <source>
        <strain evidence="3">DJ126</strain>
    </source>
</reference>
<dbReference type="AlphaFoldDB" id="A0A9Q5CMM9"/>
<accession>A0A9Q5CMM9</accession>
<dbReference type="Pfam" id="PF08887">
    <property type="entry name" value="GAD-like"/>
    <property type="match status" value="1"/>
</dbReference>
<dbReference type="Pfam" id="PF08906">
    <property type="entry name" value="T6SS_Tdi1_C"/>
    <property type="match status" value="1"/>
</dbReference>
<feature type="domain" description="T6SS immunity protein Tdi1 C-terminal" evidence="2">
    <location>
        <begin position="120"/>
        <end position="179"/>
    </location>
</feature>
<organism evidence="3 4">
    <name type="scientific">Clostridium beijerinckii</name>
    <name type="common">Clostridium MP</name>
    <dbReference type="NCBI Taxonomy" id="1520"/>
    <lineage>
        <taxon>Bacteria</taxon>
        <taxon>Bacillati</taxon>
        <taxon>Bacillota</taxon>
        <taxon>Clostridia</taxon>
        <taxon>Eubacteriales</taxon>
        <taxon>Clostridiaceae</taxon>
        <taxon>Clostridium</taxon>
    </lineage>
</organism>
<evidence type="ECO:0000259" key="1">
    <source>
        <dbReference type="Pfam" id="PF08887"/>
    </source>
</evidence>
<evidence type="ECO:0000313" key="3">
    <source>
        <dbReference type="EMBL" id="NRV09752.1"/>
    </source>
</evidence>
<dbReference type="Proteomes" id="UP000821656">
    <property type="component" value="Unassembled WGS sequence"/>
</dbReference>
<protein>
    <recommendedName>
        <fullName evidence="5">GAD-like domain protein</fullName>
    </recommendedName>
</protein>
<feature type="domain" description="GAD-related" evidence="1">
    <location>
        <begin position="15"/>
        <end position="63"/>
    </location>
</feature>
<gene>
    <name evidence="3" type="ORF">DFH45_002715</name>
</gene>
<proteinExistence type="predicted"/>
<dbReference type="RefSeq" id="WP_077309282.1">
    <property type="nucleotide sequence ID" value="NZ_CP016090.1"/>
</dbReference>
<dbReference type="InterPro" id="IPR014983">
    <property type="entry name" value="GAD-rel"/>
</dbReference>
<sequence>MNDDMKKVFSDFKLHEKVSEDIISKYRDKVGDDVIEIWEKYGFGATFKGYLKIINPDNIQELLEETYIMPFDDIPIFVTGMGDIIVCNSRGSFGILDYRHQRIEVLWTKKEIEWDFFFDEDCKEEWQWDPYFEAVEKYGEPAYNECFGYEPLLSLGGKESVDNLRKINYEVHITIMAEIQGILS</sequence>
<evidence type="ECO:0008006" key="5">
    <source>
        <dbReference type="Google" id="ProtNLM"/>
    </source>
</evidence>
<evidence type="ECO:0000313" key="4">
    <source>
        <dbReference type="Proteomes" id="UP000821656"/>
    </source>
</evidence>
<evidence type="ECO:0000259" key="2">
    <source>
        <dbReference type="Pfam" id="PF08906"/>
    </source>
</evidence>
<dbReference type="EMBL" id="JABSXK010000001">
    <property type="protein sequence ID" value="NRV09752.1"/>
    <property type="molecule type" value="Genomic_DNA"/>
</dbReference>
<dbReference type="InterPro" id="IPR015002">
    <property type="entry name" value="T6SS_Tdi1_C"/>
</dbReference>